<reference evidence="1" key="1">
    <citation type="submission" date="2015-07" db="EMBL/GenBank/DDBJ databases">
        <title>Draft genome sequence of Streptomyces fradiae, a resistant strain to nitron-oligomycin.</title>
        <authorList>
            <person name="Vatlin A.A."/>
            <person name="Bekker O.B."/>
            <person name="Danilenko V.N."/>
        </authorList>
    </citation>
    <scope>NUCLEOTIDE SEQUENCE</scope>
    <source>
        <strain evidence="1">Olg1-1</strain>
    </source>
</reference>
<accession>A0ACC4W402</accession>
<sequence>MPALLRLLMLGLLLVRRLLVRGALRRRLLVVTGSGGVVVPLAGLALWLGLISAIGVPARGRCHVFLLQLPLFCRSPLL</sequence>
<dbReference type="EMBL" id="LGSP01000095">
    <property type="protein sequence ID" value="KNE79253.1"/>
    <property type="molecule type" value="Genomic_DNA"/>
</dbReference>
<evidence type="ECO:0000313" key="1">
    <source>
        <dbReference type="EMBL" id="KNE79253.1"/>
    </source>
</evidence>
<organism evidence="1 2">
    <name type="scientific">Streptomyces fradiae</name>
    <name type="common">Streptomyces roseoflavus</name>
    <dbReference type="NCBI Taxonomy" id="1906"/>
    <lineage>
        <taxon>Bacteria</taxon>
        <taxon>Bacillati</taxon>
        <taxon>Actinomycetota</taxon>
        <taxon>Actinomycetes</taxon>
        <taxon>Kitasatosporales</taxon>
        <taxon>Streptomycetaceae</taxon>
        <taxon>Streptomyces</taxon>
    </lineage>
</organism>
<dbReference type="Proteomes" id="UP000037185">
    <property type="component" value="Unassembled WGS sequence"/>
</dbReference>
<gene>
    <name evidence="1" type="ORF">ADZ36_28570</name>
</gene>
<keyword evidence="2" id="KW-1185">Reference proteome</keyword>
<evidence type="ECO:0000313" key="2">
    <source>
        <dbReference type="Proteomes" id="UP000037185"/>
    </source>
</evidence>
<protein>
    <submittedName>
        <fullName evidence="1">Uncharacterized protein</fullName>
    </submittedName>
</protein>
<comment type="caution">
    <text evidence="1">The sequence shown here is derived from an EMBL/GenBank/DDBJ whole genome shotgun (WGS) entry which is preliminary data.</text>
</comment>
<name>A0ACC4W402_STRFR</name>
<proteinExistence type="predicted"/>